<evidence type="ECO:0000256" key="5">
    <source>
        <dbReference type="ARBA" id="ARBA00023136"/>
    </source>
</evidence>
<reference evidence="8" key="1">
    <citation type="journal article" date="2020" name="mSystems">
        <title>Genome- and Community-Level Interaction Insights into Carbon Utilization and Element Cycling Functions of Hydrothermarchaeota in Hydrothermal Sediment.</title>
        <authorList>
            <person name="Zhou Z."/>
            <person name="Liu Y."/>
            <person name="Xu W."/>
            <person name="Pan J."/>
            <person name="Luo Z.H."/>
            <person name="Li M."/>
        </authorList>
    </citation>
    <scope>NUCLEOTIDE SEQUENCE [LARGE SCALE GENOMIC DNA]</scope>
    <source>
        <strain evidence="8">HyVt-102</strain>
    </source>
</reference>
<dbReference type="Proteomes" id="UP000885847">
    <property type="component" value="Unassembled WGS sequence"/>
</dbReference>
<dbReference type="Gene3D" id="3.90.70.10">
    <property type="entry name" value="Cysteine proteinases"/>
    <property type="match status" value="1"/>
</dbReference>
<dbReference type="SUPFAM" id="SSF54001">
    <property type="entry name" value="Cysteine proteinases"/>
    <property type="match status" value="1"/>
</dbReference>
<dbReference type="InterPro" id="IPR038765">
    <property type="entry name" value="Papain-like_cys_pep_sf"/>
</dbReference>
<dbReference type="Pfam" id="PF25292">
    <property type="entry name" value="Beta-prop_CGLA"/>
    <property type="match status" value="1"/>
</dbReference>
<feature type="domain" description="Peptidase C1A papain C-terminal" evidence="6">
    <location>
        <begin position="62"/>
        <end position="268"/>
    </location>
</feature>
<dbReference type="Gene3D" id="2.130.10.10">
    <property type="entry name" value="YVTN repeat-like/Quinoprotein amine dehydrogenase"/>
    <property type="match status" value="1"/>
</dbReference>
<keyword evidence="4" id="KW-1133">Transmembrane helix</keyword>
<evidence type="ECO:0000256" key="1">
    <source>
        <dbReference type="ARBA" id="ARBA00004167"/>
    </source>
</evidence>
<keyword evidence="2" id="KW-0812">Transmembrane</keyword>
<dbReference type="PANTHER" id="PTHR21419:SF23">
    <property type="entry name" value="PROTEIN DEFECTIVE IN EXINE FORMATION 1"/>
    <property type="match status" value="1"/>
</dbReference>
<dbReference type="CDD" id="cd02619">
    <property type="entry name" value="Peptidase_C1"/>
    <property type="match status" value="1"/>
</dbReference>
<dbReference type="Pfam" id="PF01839">
    <property type="entry name" value="FG-GAP"/>
    <property type="match status" value="1"/>
</dbReference>
<dbReference type="Pfam" id="PF00112">
    <property type="entry name" value="Peptidase_C1"/>
    <property type="match status" value="1"/>
</dbReference>
<dbReference type="PANTHER" id="PTHR21419">
    <property type="match status" value="1"/>
</dbReference>
<dbReference type="GO" id="GO:0016020">
    <property type="term" value="C:membrane"/>
    <property type="evidence" value="ECO:0007669"/>
    <property type="project" value="UniProtKB-SubCell"/>
</dbReference>
<dbReference type="InterPro" id="IPR013517">
    <property type="entry name" value="FG-GAP"/>
</dbReference>
<accession>A0A7C0VCJ6</accession>
<evidence type="ECO:0000259" key="7">
    <source>
        <dbReference type="Pfam" id="PF25292"/>
    </source>
</evidence>
<sequence length="889" mass="97457">MGGVMRYILLFLIVLPSFALLSSDPPHRLGCLPEDPTQIEWIKPSDIVPAPTKASVDHSPDMPPVGNQGNQGSCVAWATAYYYKTYQEWVEHGWDVTDSKHQFSPAFMYNIINRGSDNGAYISDGFKLLSDLGCASLFYTPYNDADYYTWPDETDFGAALPYRGGATYTIYIRTDAGIAQLKTVIQNGYNAVIGIVVYDPFMYDNLGSDYVYDTGDATGTNWGGHAVCIVGFDDSKPTNDGPGAFKIVNSWGTSWGDNGYFWMSYGAIKSSLCQGYAYYQDDKIGYDPKVKLYIHLNHTKREYIRYYVGNRSNKWARYYFNWSKGVSGTYAFPDHPIVLDMTDAFNYLDPYWGNDTLYVRVFDNGSGVSSTIDFVATDNYVWGDYNISYETPVNLSSGGNVTLNVQQASPSLHWPTYHGFYYRAGVSDLAFQYSYGSISQTISLGGDIASPAIGDVDGDGEQEIIATSTNGYLYVLNGTGSIENSYGPLSSPIYATPTIGDYNRNDTLEIAFEAGDTVYFLDNQCNAIRKVRLINTTHSSPILTNIDGDSDFEIVTSGQRYPVRVLKGSSFSTKWYYNNYSAPVKTSPAVADVDGDGIKEVIVTSVNGTIYALHQVGTAIIATLVWSYPTGDSIYSSPVIADLDRDGQYEVVTGSDDGYLYAIHGDGTLYWRINLGSRIRTTAAIDDINGDSYDEIAVGTENALYIIDYAGNILQNIPMASVTASPVMFDADGDGDKDIVFGIIDSLIMAYDYTGAFLWSVKLDGIPQGSPAIGDVNGDGYGEIVIGTDSGTLYILNSSTTGIPEREIGSTFIVDGLNGIVDIHLSGFRTKNFAFTIYDVSGRKLYTNAVEIKKGSGAISLTPEIPSGIYFLKLETEGFTGIKKFTLLK</sequence>
<organism evidence="8">
    <name type="scientific">candidate division WOR-3 bacterium</name>
    <dbReference type="NCBI Taxonomy" id="2052148"/>
    <lineage>
        <taxon>Bacteria</taxon>
        <taxon>Bacteria division WOR-3</taxon>
    </lineage>
</organism>
<dbReference type="InterPro" id="IPR025660">
    <property type="entry name" value="Pept_his_AS"/>
</dbReference>
<dbReference type="InterPro" id="IPR026444">
    <property type="entry name" value="Secre_tail"/>
</dbReference>
<dbReference type="InterPro" id="IPR000668">
    <property type="entry name" value="Peptidase_C1A_C"/>
</dbReference>
<keyword evidence="5" id="KW-0472">Membrane</keyword>
<proteinExistence type="predicted"/>
<dbReference type="GO" id="GO:0008234">
    <property type="term" value="F:cysteine-type peptidase activity"/>
    <property type="evidence" value="ECO:0007669"/>
    <property type="project" value="InterPro"/>
</dbReference>
<evidence type="ECO:0000256" key="2">
    <source>
        <dbReference type="ARBA" id="ARBA00022692"/>
    </source>
</evidence>
<comment type="caution">
    <text evidence="8">The sequence shown here is derived from an EMBL/GenBank/DDBJ whole genome shotgun (WGS) entry which is preliminary data.</text>
</comment>
<feature type="domain" description="Lambda-carrageenase beta-propeller" evidence="7">
    <location>
        <begin position="454"/>
        <end position="531"/>
    </location>
</feature>
<dbReference type="InterPro" id="IPR015943">
    <property type="entry name" value="WD40/YVTN_repeat-like_dom_sf"/>
</dbReference>
<dbReference type="EMBL" id="DQWE01000247">
    <property type="protein sequence ID" value="HDI83155.1"/>
    <property type="molecule type" value="Genomic_DNA"/>
</dbReference>
<dbReference type="NCBIfam" id="TIGR04183">
    <property type="entry name" value="Por_Secre_tail"/>
    <property type="match status" value="1"/>
</dbReference>
<dbReference type="PROSITE" id="PS00639">
    <property type="entry name" value="THIOL_PROTEASE_HIS"/>
    <property type="match status" value="1"/>
</dbReference>
<keyword evidence="3" id="KW-0732">Signal</keyword>
<dbReference type="InterPro" id="IPR045232">
    <property type="entry name" value="FAM234"/>
</dbReference>
<gene>
    <name evidence="8" type="ORF">ENF18_05130</name>
</gene>
<dbReference type="GO" id="GO:0006508">
    <property type="term" value="P:proteolysis"/>
    <property type="evidence" value="ECO:0007669"/>
    <property type="project" value="InterPro"/>
</dbReference>
<evidence type="ECO:0000313" key="8">
    <source>
        <dbReference type="EMBL" id="HDI83155.1"/>
    </source>
</evidence>
<dbReference type="SUPFAM" id="SSF69318">
    <property type="entry name" value="Integrin alpha N-terminal domain"/>
    <property type="match status" value="1"/>
</dbReference>
<evidence type="ECO:0000259" key="6">
    <source>
        <dbReference type="Pfam" id="PF00112"/>
    </source>
</evidence>
<dbReference type="InterPro" id="IPR057420">
    <property type="entry name" value="Beta-prop_CGLA"/>
</dbReference>
<name>A0A7C0VCJ6_UNCW3</name>
<dbReference type="Pfam" id="PF13517">
    <property type="entry name" value="FG-GAP_3"/>
    <property type="match status" value="1"/>
</dbReference>
<comment type="subcellular location">
    <subcellularLocation>
        <location evidence="1">Membrane</location>
        <topology evidence="1">Single-pass membrane protein</topology>
    </subcellularLocation>
</comment>
<evidence type="ECO:0000256" key="4">
    <source>
        <dbReference type="ARBA" id="ARBA00022989"/>
    </source>
</evidence>
<dbReference type="InterPro" id="IPR028994">
    <property type="entry name" value="Integrin_alpha_N"/>
</dbReference>
<evidence type="ECO:0000256" key="3">
    <source>
        <dbReference type="ARBA" id="ARBA00022729"/>
    </source>
</evidence>
<dbReference type="AlphaFoldDB" id="A0A7C0VCJ6"/>
<protein>
    <submittedName>
        <fullName evidence="8">T9SS type A sorting domain-containing protein</fullName>
    </submittedName>
</protein>